<evidence type="ECO:0000256" key="4">
    <source>
        <dbReference type="ARBA" id="ARBA00023136"/>
    </source>
</evidence>
<organism evidence="7 8">
    <name type="scientific">Paralvinella palmiformis</name>
    <dbReference type="NCBI Taxonomy" id="53620"/>
    <lineage>
        <taxon>Eukaryota</taxon>
        <taxon>Metazoa</taxon>
        <taxon>Spiralia</taxon>
        <taxon>Lophotrochozoa</taxon>
        <taxon>Annelida</taxon>
        <taxon>Polychaeta</taxon>
        <taxon>Sedentaria</taxon>
        <taxon>Canalipalpata</taxon>
        <taxon>Terebellida</taxon>
        <taxon>Terebelliformia</taxon>
        <taxon>Alvinellidae</taxon>
        <taxon>Paralvinella</taxon>
    </lineage>
</organism>
<feature type="domain" description="ABC-2 type transporter transmembrane" evidence="6">
    <location>
        <begin position="72"/>
        <end position="192"/>
    </location>
</feature>
<feature type="transmembrane region" description="Helical" evidence="5">
    <location>
        <begin position="65"/>
        <end position="82"/>
    </location>
</feature>
<dbReference type="GO" id="GO:0016020">
    <property type="term" value="C:membrane"/>
    <property type="evidence" value="ECO:0007669"/>
    <property type="project" value="UniProtKB-SubCell"/>
</dbReference>
<sequence length="204" mass="23270">MNTLAIIPGEEEDSNENILKICNSFDESVYFERIEYQIQEQIENHNANPILKVQKLSKEASDRHILPFILQLLSILCGMMYGHQTYTQSGVDNINAVLFLLVTQPMFHISLASLVVNDSNFLETFPTLVKDHYDRTYTVSAYCSARILIEVGFTCIVVPEINQTLFYNKGLYPEPKEFFTVTAAIMLLGCLAVENGTITYKIYY</sequence>
<dbReference type="AlphaFoldDB" id="A0AAD9IUU8"/>
<protein>
    <recommendedName>
        <fullName evidence="6">ABC-2 type transporter transmembrane domain-containing protein</fullName>
    </recommendedName>
</protein>
<keyword evidence="8" id="KW-1185">Reference proteome</keyword>
<evidence type="ECO:0000256" key="5">
    <source>
        <dbReference type="SAM" id="Phobius"/>
    </source>
</evidence>
<evidence type="ECO:0000313" key="8">
    <source>
        <dbReference type="Proteomes" id="UP001208570"/>
    </source>
</evidence>
<evidence type="ECO:0000256" key="3">
    <source>
        <dbReference type="ARBA" id="ARBA00022989"/>
    </source>
</evidence>
<keyword evidence="2 5" id="KW-0812">Transmembrane</keyword>
<reference evidence="7" key="1">
    <citation type="journal article" date="2023" name="Mol. Biol. Evol.">
        <title>Third-Generation Sequencing Reveals the Adaptive Role of the Epigenome in Three Deep-Sea Polychaetes.</title>
        <authorList>
            <person name="Perez M."/>
            <person name="Aroh O."/>
            <person name="Sun Y."/>
            <person name="Lan Y."/>
            <person name="Juniper S.K."/>
            <person name="Young C.R."/>
            <person name="Angers B."/>
            <person name="Qian P.Y."/>
        </authorList>
    </citation>
    <scope>NUCLEOTIDE SEQUENCE</scope>
    <source>
        <strain evidence="7">P08H-3</strain>
    </source>
</reference>
<gene>
    <name evidence="7" type="ORF">LSH36_1112g00088</name>
</gene>
<dbReference type="EMBL" id="JAODUP010001111">
    <property type="protein sequence ID" value="KAK2141376.1"/>
    <property type="molecule type" value="Genomic_DNA"/>
</dbReference>
<feature type="transmembrane region" description="Helical" evidence="5">
    <location>
        <begin position="137"/>
        <end position="159"/>
    </location>
</feature>
<feature type="transmembrane region" description="Helical" evidence="5">
    <location>
        <begin position="179"/>
        <end position="203"/>
    </location>
</feature>
<evidence type="ECO:0000256" key="1">
    <source>
        <dbReference type="ARBA" id="ARBA00004141"/>
    </source>
</evidence>
<dbReference type="GO" id="GO:0140359">
    <property type="term" value="F:ABC-type transporter activity"/>
    <property type="evidence" value="ECO:0007669"/>
    <property type="project" value="InterPro"/>
</dbReference>
<keyword evidence="3 5" id="KW-1133">Transmembrane helix</keyword>
<evidence type="ECO:0000313" key="7">
    <source>
        <dbReference type="EMBL" id="KAK2141376.1"/>
    </source>
</evidence>
<comment type="caution">
    <text evidence="7">The sequence shown here is derived from an EMBL/GenBank/DDBJ whole genome shotgun (WGS) entry which is preliminary data.</text>
</comment>
<dbReference type="Proteomes" id="UP001208570">
    <property type="component" value="Unassembled WGS sequence"/>
</dbReference>
<name>A0AAD9IUU8_9ANNE</name>
<evidence type="ECO:0000256" key="2">
    <source>
        <dbReference type="ARBA" id="ARBA00022692"/>
    </source>
</evidence>
<evidence type="ECO:0000259" key="6">
    <source>
        <dbReference type="Pfam" id="PF01061"/>
    </source>
</evidence>
<keyword evidence="4 5" id="KW-0472">Membrane</keyword>
<accession>A0AAD9IUU8</accession>
<proteinExistence type="predicted"/>
<dbReference type="Pfam" id="PF01061">
    <property type="entry name" value="ABC2_membrane"/>
    <property type="match status" value="1"/>
</dbReference>
<dbReference type="InterPro" id="IPR013525">
    <property type="entry name" value="ABC2_TM"/>
</dbReference>
<comment type="subcellular location">
    <subcellularLocation>
        <location evidence="1">Membrane</location>
        <topology evidence="1">Multi-pass membrane protein</topology>
    </subcellularLocation>
</comment>
<feature type="transmembrane region" description="Helical" evidence="5">
    <location>
        <begin position="94"/>
        <end position="116"/>
    </location>
</feature>